<dbReference type="OMA" id="AMMIACK"/>
<dbReference type="Gene3D" id="1.10.472.10">
    <property type="entry name" value="Cyclin-like"/>
    <property type="match status" value="2"/>
</dbReference>
<evidence type="ECO:0000256" key="1">
    <source>
        <dbReference type="ARBA" id="ARBA00006955"/>
    </source>
</evidence>
<dbReference type="Gramene" id="Pp3c2_8700V3.2">
    <property type="protein sequence ID" value="Pp3c2_8700V3.2"/>
    <property type="gene ID" value="Pp3c2_8700"/>
</dbReference>
<dbReference type="GO" id="GO:0005737">
    <property type="term" value="C:cytoplasm"/>
    <property type="evidence" value="ECO:0000318"/>
    <property type="project" value="GO_Central"/>
</dbReference>
<dbReference type="CDD" id="cd20562">
    <property type="entry name" value="CYCLIN_AtCycA_like_rpt1"/>
    <property type="match status" value="1"/>
</dbReference>
<dbReference type="InterPro" id="IPR006671">
    <property type="entry name" value="Cyclin_N"/>
</dbReference>
<feature type="region of interest" description="Disordered" evidence="6">
    <location>
        <begin position="1"/>
        <end position="115"/>
    </location>
</feature>
<evidence type="ECO:0000256" key="4">
    <source>
        <dbReference type="ARBA" id="ARBA00023306"/>
    </source>
</evidence>
<dbReference type="AlphaFoldDB" id="A0A2K1L0P9"/>
<dbReference type="InterPro" id="IPR046965">
    <property type="entry name" value="Cyclin_A/B-like"/>
</dbReference>
<name>A0A2K1L0P9_PHYPA</name>
<dbReference type="Gramene" id="Pp3c2_8700V3.1">
    <property type="protein sequence ID" value="Pp3c2_8700V3.1"/>
    <property type="gene ID" value="Pp3c2_8700"/>
</dbReference>
<reference evidence="9 11" key="2">
    <citation type="journal article" date="2018" name="Plant J.">
        <title>The Physcomitrella patens chromosome-scale assembly reveals moss genome structure and evolution.</title>
        <authorList>
            <person name="Lang D."/>
            <person name="Ullrich K.K."/>
            <person name="Murat F."/>
            <person name="Fuchs J."/>
            <person name="Jenkins J."/>
            <person name="Haas F.B."/>
            <person name="Piednoel M."/>
            <person name="Gundlach H."/>
            <person name="Van Bel M."/>
            <person name="Meyberg R."/>
            <person name="Vives C."/>
            <person name="Morata J."/>
            <person name="Symeonidi A."/>
            <person name="Hiss M."/>
            <person name="Muchero W."/>
            <person name="Kamisugi Y."/>
            <person name="Saleh O."/>
            <person name="Blanc G."/>
            <person name="Decker E.L."/>
            <person name="van Gessel N."/>
            <person name="Grimwood J."/>
            <person name="Hayes R.D."/>
            <person name="Graham S.W."/>
            <person name="Gunter L.E."/>
            <person name="McDaniel S.F."/>
            <person name="Hoernstein S.N.W."/>
            <person name="Larsson A."/>
            <person name="Li F.W."/>
            <person name="Perroud P.F."/>
            <person name="Phillips J."/>
            <person name="Ranjan P."/>
            <person name="Rokshar D.S."/>
            <person name="Rothfels C.J."/>
            <person name="Schneider L."/>
            <person name="Shu S."/>
            <person name="Stevenson D.W."/>
            <person name="Thummler F."/>
            <person name="Tillich M."/>
            <person name="Villarreal Aguilar J.C."/>
            <person name="Widiez T."/>
            <person name="Wong G.K."/>
            <person name="Wymore A."/>
            <person name="Zhang Y."/>
            <person name="Zimmer A.D."/>
            <person name="Quatrano R.S."/>
            <person name="Mayer K.F.X."/>
            <person name="Goodstein D."/>
            <person name="Casacuberta J.M."/>
            <person name="Vandepoele K."/>
            <person name="Reski R."/>
            <person name="Cuming A.C."/>
            <person name="Tuskan G.A."/>
            <person name="Maumus F."/>
            <person name="Salse J."/>
            <person name="Schmutz J."/>
            <person name="Rensing S.A."/>
        </authorList>
    </citation>
    <scope>NUCLEOTIDE SEQUENCE [LARGE SCALE GENOMIC DNA]</scope>
    <source>
        <strain evidence="10 11">cv. Gransden 2004</strain>
    </source>
</reference>
<evidence type="ECO:0000313" key="9">
    <source>
        <dbReference type="EMBL" id="PNR59604.1"/>
    </source>
</evidence>
<dbReference type="InterPro" id="IPR013763">
    <property type="entry name" value="Cyclin-like_dom"/>
</dbReference>
<dbReference type="GO" id="GO:0016538">
    <property type="term" value="F:cyclin-dependent protein serine/threonine kinase regulator activity"/>
    <property type="evidence" value="ECO:0000318"/>
    <property type="project" value="GO_Central"/>
</dbReference>
<dbReference type="KEGG" id="ppp:112294815"/>
<dbReference type="PANTHER" id="PTHR10177">
    <property type="entry name" value="CYCLINS"/>
    <property type="match status" value="1"/>
</dbReference>
<dbReference type="GO" id="GO:0000082">
    <property type="term" value="P:G1/S transition of mitotic cell cycle"/>
    <property type="evidence" value="ECO:0000318"/>
    <property type="project" value="GO_Central"/>
</dbReference>
<evidence type="ECO:0000313" key="10">
    <source>
        <dbReference type="EnsemblPlants" id="Pp3c2_8700V3.1"/>
    </source>
</evidence>
<feature type="region of interest" description="Disordered" evidence="6">
    <location>
        <begin position="152"/>
        <end position="194"/>
    </location>
</feature>
<dbReference type="FunCoup" id="A0A2K1L0P9">
    <property type="interactions" value="2063"/>
</dbReference>
<dbReference type="OrthoDB" id="5590282at2759"/>
<evidence type="ECO:0000256" key="6">
    <source>
        <dbReference type="SAM" id="MobiDB-lite"/>
    </source>
</evidence>
<evidence type="ECO:0000259" key="7">
    <source>
        <dbReference type="SMART" id="SM00385"/>
    </source>
</evidence>
<dbReference type="Pfam" id="PF02984">
    <property type="entry name" value="Cyclin_C"/>
    <property type="match status" value="1"/>
</dbReference>
<feature type="domain" description="Cyclin-like" evidence="7">
    <location>
        <begin position="241"/>
        <end position="325"/>
    </location>
</feature>
<evidence type="ECO:0000256" key="2">
    <source>
        <dbReference type="ARBA" id="ARBA00022618"/>
    </source>
</evidence>
<dbReference type="InterPro" id="IPR036915">
    <property type="entry name" value="Cyclin-like_sf"/>
</dbReference>
<organism evidence="9">
    <name type="scientific">Physcomitrium patens</name>
    <name type="common">Spreading-leaved earth moss</name>
    <name type="synonym">Physcomitrella patens</name>
    <dbReference type="NCBI Taxonomy" id="3218"/>
    <lineage>
        <taxon>Eukaryota</taxon>
        <taxon>Viridiplantae</taxon>
        <taxon>Streptophyta</taxon>
        <taxon>Embryophyta</taxon>
        <taxon>Bryophyta</taxon>
        <taxon>Bryophytina</taxon>
        <taxon>Bryopsida</taxon>
        <taxon>Funariidae</taxon>
        <taxon>Funariales</taxon>
        <taxon>Funariaceae</taxon>
        <taxon>Physcomitrium</taxon>
    </lineage>
</organism>
<feature type="domain" description="Cyclin-like" evidence="7">
    <location>
        <begin position="338"/>
        <end position="426"/>
    </location>
</feature>
<dbReference type="EnsemblPlants" id="Pp3c2_8700V3.1">
    <property type="protein sequence ID" value="Pp3c2_8700V3.1"/>
    <property type="gene ID" value="Pp3c2_8700"/>
</dbReference>
<dbReference type="GO" id="GO:0051301">
    <property type="term" value="P:cell division"/>
    <property type="evidence" value="ECO:0007669"/>
    <property type="project" value="UniProtKB-KW"/>
</dbReference>
<dbReference type="SMART" id="SM00385">
    <property type="entry name" value="CYCLIN"/>
    <property type="match status" value="2"/>
</dbReference>
<dbReference type="PIRSF" id="PIRSF001771">
    <property type="entry name" value="Cyclin_A_B_D_E"/>
    <property type="match status" value="1"/>
</dbReference>
<dbReference type="FunFam" id="1.10.472.10:FF:000013">
    <property type="entry name" value="Cyclin A1"/>
    <property type="match status" value="1"/>
</dbReference>
<proteinExistence type="inferred from homology"/>
<dbReference type="Proteomes" id="UP000006727">
    <property type="component" value="Chromosome 2"/>
</dbReference>
<dbReference type="SUPFAM" id="SSF47954">
    <property type="entry name" value="Cyclin-like"/>
    <property type="match status" value="2"/>
</dbReference>
<dbReference type="GO" id="GO:0005634">
    <property type="term" value="C:nucleus"/>
    <property type="evidence" value="ECO:0000318"/>
    <property type="project" value="GO_Central"/>
</dbReference>
<reference evidence="10" key="3">
    <citation type="submission" date="2020-12" db="UniProtKB">
        <authorList>
            <consortium name="EnsemblPlants"/>
        </authorList>
    </citation>
    <scope>IDENTIFICATION</scope>
</reference>
<keyword evidence="2" id="KW-0132">Cell division</keyword>
<dbReference type="SMART" id="SM01332">
    <property type="entry name" value="Cyclin_C"/>
    <property type="match status" value="1"/>
</dbReference>
<feature type="compositionally biased region" description="Gly residues" evidence="6">
    <location>
        <begin position="78"/>
        <end position="90"/>
    </location>
</feature>
<dbReference type="InterPro" id="IPR048258">
    <property type="entry name" value="Cyclins_cyclin-box"/>
</dbReference>
<feature type="compositionally biased region" description="Basic and acidic residues" evidence="6">
    <location>
        <begin position="172"/>
        <end position="194"/>
    </location>
</feature>
<dbReference type="Pfam" id="PF00134">
    <property type="entry name" value="Cyclin_N"/>
    <property type="match status" value="1"/>
</dbReference>
<comment type="similarity">
    <text evidence="1">Belongs to the cyclin family. Cyclin AB subfamily.</text>
</comment>
<dbReference type="PROSITE" id="PS00292">
    <property type="entry name" value="CYCLINS"/>
    <property type="match status" value="1"/>
</dbReference>
<dbReference type="FunFam" id="1.10.472.10:FF:000167">
    <property type="entry name" value="Mitotic cyclin 6"/>
    <property type="match status" value="1"/>
</dbReference>
<dbReference type="InterPro" id="IPR004367">
    <property type="entry name" value="Cyclin_C-dom"/>
</dbReference>
<dbReference type="STRING" id="3218.A0A2K1L0P9"/>
<dbReference type="EnsemblPlants" id="Pp3c2_8700V3.2">
    <property type="protein sequence ID" value="Pp3c2_8700V3.2"/>
    <property type="gene ID" value="Pp3c2_8700"/>
</dbReference>
<sequence length="469" mass="51827">MTGGLDSARLLRPRPPGSVSGTASDEARRTRAAAKRSATEDSCSRPGSSVGNCKKPVGAQPVRKRAALSDISNQSNVGGSGRPIGGAGDGKGVDLEAAQSGQGNENVCPGKVPQVSSKGKEQEVVLVCGTDGAPRGESEAIASLERRTLQNLRLSQEAKDRTKQGDLFGGKRRTESRERSSGGSRYEDIDNDHSDPQMCTTYATDIYAHLRMAEMKRRPSANFMESMQQDINPSMRGILVDWLVEVAEEYKLVPDTLYLTVSCIDRYLSAHVVTRQRLQLLGVACMLIAAKYEEICAPQVEEFCYITDNTYGREEVLEMERGVLRVLKFELTTPTIKSFLRRFIRAAQAGCEAPALVLEFLGNYLAELTLVEYGFLPFLPSMIAASCAYLARVTLDSSRRPWDATLQHYTGYRPSELEQCVRAMHELQCNTRGCTLPAVREKYRHHKFKCVAALVPPAVLPEEYFRELE</sequence>
<keyword evidence="3 5" id="KW-0195">Cyclin</keyword>
<dbReference type="PaxDb" id="3218-PP1S237_91V6.1"/>
<dbReference type="GeneID" id="112294815"/>
<dbReference type="GO" id="GO:0000307">
    <property type="term" value="C:cyclin-dependent protein kinase holoenzyme complex"/>
    <property type="evidence" value="ECO:0000318"/>
    <property type="project" value="GO_Central"/>
</dbReference>
<accession>A0A2K1L0P9</accession>
<keyword evidence="11" id="KW-1185">Reference proteome</keyword>
<evidence type="ECO:0000256" key="5">
    <source>
        <dbReference type="RuleBase" id="RU000383"/>
    </source>
</evidence>
<dbReference type="InterPro" id="IPR039361">
    <property type="entry name" value="Cyclin"/>
</dbReference>
<evidence type="ECO:0000313" key="11">
    <source>
        <dbReference type="Proteomes" id="UP000006727"/>
    </source>
</evidence>
<protein>
    <submittedName>
        <fullName evidence="9 10">Uncharacterized protein</fullName>
    </submittedName>
</protein>
<dbReference type="RefSeq" id="XP_024401460.1">
    <property type="nucleotide sequence ID" value="XM_024545692.2"/>
</dbReference>
<feature type="domain" description="Cyclin C-terminal" evidence="8">
    <location>
        <begin position="334"/>
        <end position="457"/>
    </location>
</feature>
<dbReference type="EMBL" id="ABEU02000002">
    <property type="protein sequence ID" value="PNR59604.1"/>
    <property type="molecule type" value="Genomic_DNA"/>
</dbReference>
<keyword evidence="4" id="KW-0131">Cell cycle</keyword>
<dbReference type="CDD" id="cd20506">
    <property type="entry name" value="CYCLIN_AtCycA-like_rpt2"/>
    <property type="match status" value="1"/>
</dbReference>
<evidence type="ECO:0000259" key="8">
    <source>
        <dbReference type="SMART" id="SM01332"/>
    </source>
</evidence>
<evidence type="ECO:0000256" key="3">
    <source>
        <dbReference type="ARBA" id="ARBA00023127"/>
    </source>
</evidence>
<reference evidence="9 11" key="1">
    <citation type="journal article" date="2008" name="Science">
        <title>The Physcomitrella genome reveals evolutionary insights into the conquest of land by plants.</title>
        <authorList>
            <person name="Rensing S."/>
            <person name="Lang D."/>
            <person name="Zimmer A."/>
            <person name="Terry A."/>
            <person name="Salamov A."/>
            <person name="Shapiro H."/>
            <person name="Nishiyama T."/>
            <person name="Perroud P.-F."/>
            <person name="Lindquist E."/>
            <person name="Kamisugi Y."/>
            <person name="Tanahashi T."/>
            <person name="Sakakibara K."/>
            <person name="Fujita T."/>
            <person name="Oishi K."/>
            <person name="Shin-I T."/>
            <person name="Kuroki Y."/>
            <person name="Toyoda A."/>
            <person name="Suzuki Y."/>
            <person name="Hashimoto A."/>
            <person name="Yamaguchi K."/>
            <person name="Sugano A."/>
            <person name="Kohara Y."/>
            <person name="Fujiyama A."/>
            <person name="Anterola A."/>
            <person name="Aoki S."/>
            <person name="Ashton N."/>
            <person name="Barbazuk W.B."/>
            <person name="Barker E."/>
            <person name="Bennetzen J."/>
            <person name="Bezanilla M."/>
            <person name="Blankenship R."/>
            <person name="Cho S.H."/>
            <person name="Dutcher S."/>
            <person name="Estelle M."/>
            <person name="Fawcett J.A."/>
            <person name="Gundlach H."/>
            <person name="Hanada K."/>
            <person name="Heyl A."/>
            <person name="Hicks K.A."/>
            <person name="Hugh J."/>
            <person name="Lohr M."/>
            <person name="Mayer K."/>
            <person name="Melkozernov A."/>
            <person name="Murata T."/>
            <person name="Nelson D."/>
            <person name="Pils B."/>
            <person name="Prigge M."/>
            <person name="Reiss B."/>
            <person name="Renner T."/>
            <person name="Rombauts S."/>
            <person name="Rushton P."/>
            <person name="Sanderfoot A."/>
            <person name="Schween G."/>
            <person name="Shiu S.-H."/>
            <person name="Stueber K."/>
            <person name="Theodoulou F.L."/>
            <person name="Tu H."/>
            <person name="Van de Peer Y."/>
            <person name="Verrier P.J."/>
            <person name="Waters E."/>
            <person name="Wood A."/>
            <person name="Yang L."/>
            <person name="Cove D."/>
            <person name="Cuming A."/>
            <person name="Hasebe M."/>
            <person name="Lucas S."/>
            <person name="Mishler D.B."/>
            <person name="Reski R."/>
            <person name="Grigoriev I."/>
            <person name="Quatrano R.S."/>
            <person name="Boore J.L."/>
        </authorList>
    </citation>
    <scope>NUCLEOTIDE SEQUENCE [LARGE SCALE GENOMIC DNA]</scope>
    <source>
        <strain evidence="10 11">cv. Gransden 2004</strain>
    </source>
</reference>
<gene>
    <name evidence="10" type="primary">LOC112294815</name>
    <name evidence="9" type="ORF">PHYPA_002396</name>
</gene>